<name>A0A9P9WBM6_9PEZI</name>
<gene>
    <name evidence="3" type="ORF">JX265_011915</name>
</gene>
<keyword evidence="2" id="KW-0472">Membrane</keyword>
<evidence type="ECO:0000256" key="2">
    <source>
        <dbReference type="SAM" id="Phobius"/>
    </source>
</evidence>
<evidence type="ECO:0000313" key="4">
    <source>
        <dbReference type="Proteomes" id="UP000829685"/>
    </source>
</evidence>
<keyword evidence="4" id="KW-1185">Reference proteome</keyword>
<organism evidence="3 4">
    <name type="scientific">Neoarthrinium moseri</name>
    <dbReference type="NCBI Taxonomy" id="1658444"/>
    <lineage>
        <taxon>Eukaryota</taxon>
        <taxon>Fungi</taxon>
        <taxon>Dikarya</taxon>
        <taxon>Ascomycota</taxon>
        <taxon>Pezizomycotina</taxon>
        <taxon>Sordariomycetes</taxon>
        <taxon>Xylariomycetidae</taxon>
        <taxon>Amphisphaeriales</taxon>
        <taxon>Apiosporaceae</taxon>
        <taxon>Neoarthrinium</taxon>
    </lineage>
</organism>
<dbReference type="EMBL" id="JAFIMR010000047">
    <property type="protein sequence ID" value="KAI1856018.1"/>
    <property type="molecule type" value="Genomic_DNA"/>
</dbReference>
<keyword evidence="2" id="KW-0812">Transmembrane</keyword>
<proteinExistence type="predicted"/>
<evidence type="ECO:0008006" key="5">
    <source>
        <dbReference type="Google" id="ProtNLM"/>
    </source>
</evidence>
<evidence type="ECO:0000313" key="3">
    <source>
        <dbReference type="EMBL" id="KAI1856018.1"/>
    </source>
</evidence>
<dbReference type="AlphaFoldDB" id="A0A9P9WBM6"/>
<comment type="caution">
    <text evidence="3">The sequence shown here is derived from an EMBL/GenBank/DDBJ whole genome shotgun (WGS) entry which is preliminary data.</text>
</comment>
<keyword evidence="2" id="KW-1133">Transmembrane helix</keyword>
<dbReference type="Pfam" id="PF11735">
    <property type="entry name" value="CAP59_mtransfer"/>
    <property type="match status" value="1"/>
</dbReference>
<evidence type="ECO:0000256" key="1">
    <source>
        <dbReference type="SAM" id="MobiDB-lite"/>
    </source>
</evidence>
<reference evidence="3" key="1">
    <citation type="submission" date="2021-03" db="EMBL/GenBank/DDBJ databases">
        <title>Revisited historic fungal species revealed as producer of novel bioactive compounds through whole genome sequencing and comparative genomics.</title>
        <authorList>
            <person name="Vignolle G.A."/>
            <person name="Hochenegger N."/>
            <person name="Mach R.L."/>
            <person name="Mach-Aigner A.R."/>
            <person name="Javad Rahimi M."/>
            <person name="Salim K.A."/>
            <person name="Chan C.M."/>
            <person name="Lim L.B.L."/>
            <person name="Cai F."/>
            <person name="Druzhinina I.S."/>
            <person name="U'Ren J.M."/>
            <person name="Derntl C."/>
        </authorList>
    </citation>
    <scope>NUCLEOTIDE SEQUENCE</scope>
    <source>
        <strain evidence="3">TUCIM 5799</strain>
    </source>
</reference>
<accession>A0A9P9WBM6</accession>
<protein>
    <recommendedName>
        <fullName evidence="5">Alpha-1,3-mannosyltransferase CMT1</fullName>
    </recommendedName>
</protein>
<feature type="transmembrane region" description="Helical" evidence="2">
    <location>
        <begin position="7"/>
        <end position="25"/>
    </location>
</feature>
<dbReference type="PANTHER" id="PTHR34144">
    <property type="entry name" value="CHROMOSOME 8, WHOLE GENOME SHOTGUN SEQUENCE"/>
    <property type="match status" value="1"/>
</dbReference>
<dbReference type="InterPro" id="IPR021047">
    <property type="entry name" value="Mannosyltransferase_CMT1"/>
</dbReference>
<dbReference type="Proteomes" id="UP000829685">
    <property type="component" value="Unassembled WGS sequence"/>
</dbReference>
<dbReference type="PANTHER" id="PTHR34144:SF5">
    <property type="entry name" value="ALPHA-1,3-MANNOSYLTRANSFERASE CMT1"/>
    <property type="match status" value="1"/>
</dbReference>
<sequence length="458" mass="51767">MKRVRFVAIQVVCLFVVVFTVLLGYNSLFAGSWERWKPILLHPHSPPAENEGSRQAADAISPVTPPPPTNSVEKKLGDPRLYEVAPVYVASIMDPDYTVIPRLECPTLHEPRYGYLRATISSTPSSNLRYFFGLDLRQSFKVLPRLLGSIVEAVRFLGPSSCALSIVEGNSDDGTFEVLDLLQPELEKLGLKYIFRHTDVDSKEGERITKLAALRNMALEPLHSKSLHADKDTTVVFLNDVAVCSEDILELVHQRVLQSADMTCAMDWVYVGNDPTFYDVWVARTLKGNTFFDIPPDGNWNSAWNLFWNDSESKRRYQEMLPFQVYACWNGAAVFGAAPVLGLPPPNKEASHTVDSRRISFRSARQGECHVGEPTLFCKDMWWAGFGKIAVVPTVNLEYSDEAAKKIKDLKGYTSKWTESESKDSLRIEWASEPPENVKCMPGWENQSWRPWNETLEE</sequence>
<feature type="region of interest" description="Disordered" evidence="1">
    <location>
        <begin position="47"/>
        <end position="75"/>
    </location>
</feature>